<dbReference type="OrthoDB" id="7869097at2759"/>
<dbReference type="VEuPathDB" id="FungiDB:BDBG_06707"/>
<dbReference type="AlphaFoldDB" id="A0A179UUV6"/>
<sequence>MVSSSSTGPGTTRIADAQLSLRYGTLGGGNDEEYHPGGIDYDGRHIGMTICAVRGRVPRRAVVRVDAWSLRAETHFAYGGCGEGLRGRTSCWR</sequence>
<evidence type="ECO:0000313" key="2">
    <source>
        <dbReference type="Proteomes" id="UP000002038"/>
    </source>
</evidence>
<evidence type="ECO:0000313" key="1">
    <source>
        <dbReference type="EMBL" id="OAT10938.1"/>
    </source>
</evidence>
<name>A0A179UUV6_BLAGS</name>
<dbReference type="EMBL" id="GG657461">
    <property type="protein sequence ID" value="OAT10938.1"/>
    <property type="molecule type" value="Genomic_DNA"/>
</dbReference>
<reference evidence="2" key="1">
    <citation type="journal article" date="2015" name="PLoS Genet.">
        <title>The dynamic genome and transcriptome of the human fungal pathogen Blastomyces and close relative Emmonsia.</title>
        <authorList>
            <person name="Munoz J.F."/>
            <person name="Gauthier G.M."/>
            <person name="Desjardins C.A."/>
            <person name="Gallo J.E."/>
            <person name="Holder J."/>
            <person name="Sullivan T.D."/>
            <person name="Marty A.J."/>
            <person name="Carmen J.C."/>
            <person name="Chen Z."/>
            <person name="Ding L."/>
            <person name="Gujja S."/>
            <person name="Magrini V."/>
            <person name="Misas E."/>
            <person name="Mitreva M."/>
            <person name="Priest M."/>
            <person name="Saif S."/>
            <person name="Whiston E.A."/>
            <person name="Young S."/>
            <person name="Zeng Q."/>
            <person name="Goldman W.E."/>
            <person name="Mardis E.R."/>
            <person name="Taylor J.W."/>
            <person name="McEwen J.G."/>
            <person name="Clay O.K."/>
            <person name="Klein B.S."/>
            <person name="Cuomo C.A."/>
        </authorList>
    </citation>
    <scope>NUCLEOTIDE SEQUENCE [LARGE SCALE GENOMIC DNA]</scope>
    <source>
        <strain evidence="2">SLH14081</strain>
    </source>
</reference>
<accession>A0A179UUV6</accession>
<organism evidence="1 2">
    <name type="scientific">Blastomyces gilchristii (strain SLH14081)</name>
    <name type="common">Blastomyces dermatitidis</name>
    <dbReference type="NCBI Taxonomy" id="559298"/>
    <lineage>
        <taxon>Eukaryota</taxon>
        <taxon>Fungi</taxon>
        <taxon>Dikarya</taxon>
        <taxon>Ascomycota</taxon>
        <taxon>Pezizomycotina</taxon>
        <taxon>Eurotiomycetes</taxon>
        <taxon>Eurotiomycetidae</taxon>
        <taxon>Onygenales</taxon>
        <taxon>Ajellomycetaceae</taxon>
        <taxon>Blastomyces</taxon>
    </lineage>
</organism>
<gene>
    <name evidence="1" type="ORF">BDBG_06707</name>
</gene>
<dbReference type="GeneID" id="42528189"/>
<dbReference type="Proteomes" id="UP000002038">
    <property type="component" value="Unassembled WGS sequence"/>
</dbReference>
<dbReference type="KEGG" id="bgh:BDBG_06707"/>
<dbReference type="RefSeq" id="XP_031579585.1">
    <property type="nucleotide sequence ID" value="XM_031722740.1"/>
</dbReference>
<proteinExistence type="predicted"/>
<protein>
    <submittedName>
        <fullName evidence="1">Uncharacterized protein</fullName>
    </submittedName>
</protein>
<keyword evidence="2" id="KW-1185">Reference proteome</keyword>